<protein>
    <submittedName>
        <fullName evidence="1">Uncharacterized protein</fullName>
    </submittedName>
</protein>
<proteinExistence type="predicted"/>
<evidence type="ECO:0000313" key="1">
    <source>
        <dbReference type="EMBL" id="HEM67674.1"/>
    </source>
</evidence>
<dbReference type="AlphaFoldDB" id="A0A7J2U4G6"/>
<gene>
    <name evidence="1" type="ORF">ENO26_08980</name>
</gene>
<name>A0A7J2U4G6_9CREN</name>
<dbReference type="EMBL" id="DSEU01000060">
    <property type="protein sequence ID" value="HEM67674.1"/>
    <property type="molecule type" value="Genomic_DNA"/>
</dbReference>
<sequence length="87" mass="9511">MTRVLGSGVDALRSFVEKCLASGGVPIIRTKYGGRRFPENKVVVACWGKGKEIPGGTIENVPTDIIEQAEKQVGDWKWLVTRLGIRA</sequence>
<reference evidence="1" key="1">
    <citation type="journal article" date="2020" name="mSystems">
        <title>Genome- and Community-Level Interaction Insights into Carbon Utilization and Element Cycling Functions of Hydrothermarchaeota in Hydrothermal Sediment.</title>
        <authorList>
            <person name="Zhou Z."/>
            <person name="Liu Y."/>
            <person name="Xu W."/>
            <person name="Pan J."/>
            <person name="Luo Z.H."/>
            <person name="Li M."/>
        </authorList>
    </citation>
    <scope>NUCLEOTIDE SEQUENCE [LARGE SCALE GENOMIC DNA]</scope>
    <source>
        <strain evidence="1">SpSt-125</strain>
    </source>
</reference>
<comment type="caution">
    <text evidence="1">The sequence shown here is derived from an EMBL/GenBank/DDBJ whole genome shotgun (WGS) entry which is preliminary data.</text>
</comment>
<organism evidence="1">
    <name type="scientific">Ignisphaera aggregans</name>
    <dbReference type="NCBI Taxonomy" id="334771"/>
    <lineage>
        <taxon>Archaea</taxon>
        <taxon>Thermoproteota</taxon>
        <taxon>Thermoprotei</taxon>
        <taxon>Desulfurococcales</taxon>
        <taxon>Desulfurococcaceae</taxon>
        <taxon>Ignisphaera</taxon>
    </lineage>
</organism>
<accession>A0A7J2U4G6</accession>